<reference evidence="1" key="1">
    <citation type="submission" date="2020-03" db="EMBL/GenBank/DDBJ databases">
        <title>The deep terrestrial virosphere.</title>
        <authorList>
            <person name="Holmfeldt K."/>
            <person name="Nilsson E."/>
            <person name="Simone D."/>
            <person name="Lopez-Fernandez M."/>
            <person name="Wu X."/>
            <person name="de Brujin I."/>
            <person name="Lundin D."/>
            <person name="Andersson A."/>
            <person name="Bertilsson S."/>
            <person name="Dopson M."/>
        </authorList>
    </citation>
    <scope>NUCLEOTIDE SEQUENCE</scope>
    <source>
        <strain evidence="3">MM415A02365</strain>
        <strain evidence="2">MM415B01152</strain>
        <strain evidence="1">TM448A03347</strain>
    </source>
</reference>
<organism evidence="1">
    <name type="scientific">viral metagenome</name>
    <dbReference type="NCBI Taxonomy" id="1070528"/>
    <lineage>
        <taxon>unclassified sequences</taxon>
        <taxon>metagenomes</taxon>
        <taxon>organismal metagenomes</taxon>
    </lineage>
</organism>
<name>A0A6H2A123_9ZZZZ</name>
<evidence type="ECO:0000313" key="1">
    <source>
        <dbReference type="EMBL" id="QJA53267.1"/>
    </source>
</evidence>
<dbReference type="AlphaFoldDB" id="A0A6H2A123"/>
<proteinExistence type="predicted"/>
<sequence length="84" mass="10126">MNYVEAFLIHLAKEKVVSQQGIVQAFLEDYSNRGIMEIYWWPQLRRDLGSKWRTQESELLLMYETALLEMRRKTGCRVTIEEER</sequence>
<protein>
    <submittedName>
        <fullName evidence="1">Uncharacterized protein</fullName>
    </submittedName>
</protein>
<evidence type="ECO:0000313" key="3">
    <source>
        <dbReference type="EMBL" id="QJA73438.1"/>
    </source>
</evidence>
<dbReference type="EMBL" id="MT144407">
    <property type="protein sequence ID" value="QJA53267.1"/>
    <property type="molecule type" value="Genomic_DNA"/>
</dbReference>
<dbReference type="EMBL" id="MT141401">
    <property type="protein sequence ID" value="QJA60236.1"/>
    <property type="molecule type" value="Genomic_DNA"/>
</dbReference>
<dbReference type="EMBL" id="MT142027">
    <property type="protein sequence ID" value="QJA73438.1"/>
    <property type="molecule type" value="Genomic_DNA"/>
</dbReference>
<gene>
    <name evidence="3" type="ORF">MM415A02365_0009</name>
    <name evidence="2" type="ORF">MM415B01152_0016</name>
    <name evidence="1" type="ORF">TM448A03347_0012</name>
</gene>
<evidence type="ECO:0000313" key="2">
    <source>
        <dbReference type="EMBL" id="QJA60236.1"/>
    </source>
</evidence>
<accession>A0A6H2A123</accession>